<reference evidence="3" key="1">
    <citation type="submission" date="2022-03" db="EMBL/GenBank/DDBJ databases">
        <authorList>
            <person name="Woo C.Y."/>
        </authorList>
    </citation>
    <scope>NUCLEOTIDE SEQUENCE</scope>
    <source>
        <strain evidence="3">CYS-02</strain>
    </source>
</reference>
<dbReference type="RefSeq" id="WP_243306089.1">
    <property type="nucleotide sequence ID" value="NZ_JALGBI010000001.1"/>
</dbReference>
<keyword evidence="1" id="KW-0227">DNA damage</keyword>
<dbReference type="SUPFAM" id="SSF56672">
    <property type="entry name" value="DNA/RNA polymerases"/>
    <property type="match status" value="1"/>
</dbReference>
<evidence type="ECO:0000256" key="1">
    <source>
        <dbReference type="ARBA" id="ARBA00022763"/>
    </source>
</evidence>
<dbReference type="GO" id="GO:0006281">
    <property type="term" value="P:DNA repair"/>
    <property type="evidence" value="ECO:0007669"/>
    <property type="project" value="TreeGrafter"/>
</dbReference>
<gene>
    <name evidence="3" type="ORF">MMF98_09780</name>
</gene>
<feature type="region of interest" description="Disordered" evidence="2">
    <location>
        <begin position="341"/>
        <end position="360"/>
    </location>
</feature>
<dbReference type="AlphaFoldDB" id="A0A9X1VWS0"/>
<dbReference type="InterPro" id="IPR043502">
    <property type="entry name" value="DNA/RNA_pol_sf"/>
</dbReference>
<evidence type="ECO:0000256" key="2">
    <source>
        <dbReference type="SAM" id="MobiDB-lite"/>
    </source>
</evidence>
<comment type="caution">
    <text evidence="3">The sequence shown here is derived from an EMBL/GenBank/DDBJ whole genome shotgun (WGS) entry which is preliminary data.</text>
</comment>
<keyword evidence="4" id="KW-1185">Reference proteome</keyword>
<dbReference type="PANTHER" id="PTHR35369">
    <property type="entry name" value="BLR3025 PROTEIN-RELATED"/>
    <property type="match status" value="1"/>
</dbReference>
<evidence type="ECO:0000313" key="3">
    <source>
        <dbReference type="EMBL" id="MCJ0763499.1"/>
    </source>
</evidence>
<dbReference type="Proteomes" id="UP001139447">
    <property type="component" value="Unassembled WGS sequence"/>
</dbReference>
<sequence>MPWIALQPSHEDERAAWGWRALQFTPRVAQVDEALLLDISGSERLFGGQQRLLRRFLQSNLPDVRATWSQGATSLIALALLRLKRRQEPAPPALPAALPLDTLSAAREHLDTLARTGCRTWGELRALPRGGVARRFGAALLDALDAAWGERPERYPWLTLPEVFDLKLELPALATSTPELLWAAQRLLAQLQAWLRARQRGVLALELEWTLDLRRLNGQPLPPHEQLLVRTTQPAQDMAHLRRLLGEHLARARLSAPASHLRLRSLETAPWAGASHGFLPEDNAPGDKLHQLVERLSARLGAHSVVVPQARADHRPERMQQWRPAQEMLPRVAVPDAVQGLAPAARPPPRRPAGPPPPGAADALYPAWLLPEPLPLEVHQDRPHHGGAPLRRLTRLYRVETGWWEAGRAARRDYFIARSDTAGLVWIYREHAPPGGLERAASFRWYLQGLYA</sequence>
<dbReference type="InterPro" id="IPR050356">
    <property type="entry name" value="SulA_CellDiv_inhibitor"/>
</dbReference>
<organism evidence="3 4">
    <name type="scientific">Variovorax terrae</name>
    <dbReference type="NCBI Taxonomy" id="2923278"/>
    <lineage>
        <taxon>Bacteria</taxon>
        <taxon>Pseudomonadati</taxon>
        <taxon>Pseudomonadota</taxon>
        <taxon>Betaproteobacteria</taxon>
        <taxon>Burkholderiales</taxon>
        <taxon>Comamonadaceae</taxon>
        <taxon>Variovorax</taxon>
    </lineage>
</organism>
<feature type="compositionally biased region" description="Pro residues" evidence="2">
    <location>
        <begin position="345"/>
        <end position="359"/>
    </location>
</feature>
<evidence type="ECO:0000313" key="4">
    <source>
        <dbReference type="Proteomes" id="UP001139447"/>
    </source>
</evidence>
<protein>
    <submittedName>
        <fullName evidence="3">DNA polymerase Y family protein</fullName>
    </submittedName>
</protein>
<dbReference type="PANTHER" id="PTHR35369:SF2">
    <property type="entry name" value="BLR3025 PROTEIN"/>
    <property type="match status" value="1"/>
</dbReference>
<dbReference type="EMBL" id="JALGBI010000001">
    <property type="protein sequence ID" value="MCJ0763499.1"/>
    <property type="molecule type" value="Genomic_DNA"/>
</dbReference>
<proteinExistence type="predicted"/>
<accession>A0A9X1VWS0</accession>
<name>A0A9X1VWS0_9BURK</name>